<dbReference type="InterPro" id="IPR050988">
    <property type="entry name" value="Mannitol_DH/Oxidoreductase"/>
</dbReference>
<dbReference type="Gene3D" id="1.10.1040.10">
    <property type="entry name" value="N-(1-d-carboxylethyl)-l-norvaline Dehydrogenase, domain 2"/>
    <property type="match status" value="1"/>
</dbReference>
<dbReference type="Gene3D" id="3.20.20.140">
    <property type="entry name" value="Metal-dependent hydrolases"/>
    <property type="match status" value="1"/>
</dbReference>
<proteinExistence type="predicted"/>
<keyword evidence="4" id="KW-1185">Reference proteome</keyword>
<dbReference type="SUPFAM" id="SSF51735">
    <property type="entry name" value="NAD(P)-binding Rossmann-fold domains"/>
    <property type="match status" value="1"/>
</dbReference>
<protein>
    <recommendedName>
        <fullName evidence="2">Mannitol dehydrogenase N-terminal domain-containing protein</fullName>
    </recommendedName>
</protein>
<dbReference type="GO" id="GO:0016616">
    <property type="term" value="F:oxidoreductase activity, acting on the CH-OH group of donors, NAD or NADP as acceptor"/>
    <property type="evidence" value="ECO:0007669"/>
    <property type="project" value="TreeGrafter"/>
</dbReference>
<dbReference type="PANTHER" id="PTHR43362">
    <property type="entry name" value="MANNITOL DEHYDROGENASE DSF1-RELATED"/>
    <property type="match status" value="1"/>
</dbReference>
<evidence type="ECO:0000256" key="1">
    <source>
        <dbReference type="ARBA" id="ARBA00023002"/>
    </source>
</evidence>
<dbReference type="EMBL" id="VJMJ01000079">
    <property type="protein sequence ID" value="KAF0738191.1"/>
    <property type="molecule type" value="Genomic_DNA"/>
</dbReference>
<name>A0A6G0XDD4_9STRA</name>
<feature type="domain" description="Mannitol dehydrogenase N-terminal" evidence="2">
    <location>
        <begin position="9"/>
        <end position="198"/>
    </location>
</feature>
<dbReference type="VEuPathDB" id="FungiDB:AeMF1_011746"/>
<dbReference type="InterPro" id="IPR013328">
    <property type="entry name" value="6PGD_dom2"/>
</dbReference>
<dbReference type="InterPro" id="IPR032466">
    <property type="entry name" value="Metal_Hydrolase"/>
</dbReference>
<dbReference type="Gene3D" id="1.10.2020.10">
    <property type="entry name" value="uronate isomerase, domain 2, chain A"/>
    <property type="match status" value="1"/>
</dbReference>
<sequence>MTTTHDVHALCFGAGRFLRAVLVPAFRHLDLGVVVVQTRGDDFVKQCKQDGCTYEVDTVQRDGVVSTETIELVDVTTLGSPAHRDALFARIPQLSKLKYIGVGVTESGIHEKSQAMKDLAKFLVSFSNAHPAKHLSIINTDNLRANGDMIKKCVLANVPADYAAPFATYIKSQLTFHNSMVDRITAARLHNNFVPYAEPLPTKALVIEDLQKVLPAQWVSIPGVVIRTEPGALDKDHSLKLGIANATHTAMVYCLALSKIANTTATPLLVMNYLDGLYQRDLAPALLSQGIPQDLIDSVYADWSHRLRHQFFGMDTFFVAQNATAKYRIRLLSTVAPLIETNPNYTPSAYLAFATASLLRFLTPSEDSFEVTPRGNVFVGHMDEVPSPEPLEWTYVSGLTANLQTGRYQFRDGDDGQIPQFLVKMTETSKNASPEIIHQVLALIGGDLVNDSRWINFALDVAVLYNRLHQHTPALEVLAEVVNQSTIPLADQAAIAKCVEKAVADTWVIDVHTHLFPPTHSSLMLWGIDALLTYHYLVAEYFTTSSVSPEDFFTWKIQAQADAIWKHLFVQRSPISEACQGVITTLNALGLKELVARRDLPAIRAWFVAQDPSKYVDLVFSIAKIRYVVMTNIPFEPEEAKYWLEQTPYNAHQFKTALRVDQVLLGDWKSLGPALDLRNLPYTLAGVKAYLLAWIDIFQPVYFMASVPASFELVDAPLDVKAVQPSGAMMFQHVLLPLAASLKLPLALKFGALRQMNPRLRLAGDGVAVTDVSILTRLATQNPKVKFLATFLSRVNQHEVTVVATKFQNVHLYGCWWYCNNPSIIQELTRMRLELLGTAFTSQHSDARVLDQLIYKWRHFRTLLVEALVPLYSQLHRNGWAVSATDISRDVERLLGHSYEEFLAKTL</sequence>
<dbReference type="PANTHER" id="PTHR43362:SF1">
    <property type="entry name" value="MANNITOL DEHYDROGENASE 2-RELATED"/>
    <property type="match status" value="1"/>
</dbReference>
<dbReference type="AlphaFoldDB" id="A0A6G0XDD4"/>
<dbReference type="InterPro" id="IPR013131">
    <property type="entry name" value="Mannitol_DH_N"/>
</dbReference>
<dbReference type="Proteomes" id="UP000481153">
    <property type="component" value="Unassembled WGS sequence"/>
</dbReference>
<organism evidence="3 4">
    <name type="scientific">Aphanomyces euteiches</name>
    <dbReference type="NCBI Taxonomy" id="100861"/>
    <lineage>
        <taxon>Eukaryota</taxon>
        <taxon>Sar</taxon>
        <taxon>Stramenopiles</taxon>
        <taxon>Oomycota</taxon>
        <taxon>Saprolegniomycetes</taxon>
        <taxon>Saprolegniales</taxon>
        <taxon>Verrucalvaceae</taxon>
        <taxon>Aphanomyces</taxon>
    </lineage>
</organism>
<evidence type="ECO:0000259" key="2">
    <source>
        <dbReference type="Pfam" id="PF01232"/>
    </source>
</evidence>
<dbReference type="SUPFAM" id="SSF51556">
    <property type="entry name" value="Metallo-dependent hydrolases"/>
    <property type="match status" value="1"/>
</dbReference>
<comment type="caution">
    <text evidence="3">The sequence shown here is derived from an EMBL/GenBank/DDBJ whole genome shotgun (WGS) entry which is preliminary data.</text>
</comment>
<keyword evidence="1" id="KW-0560">Oxidoreductase</keyword>
<evidence type="ECO:0000313" key="3">
    <source>
        <dbReference type="EMBL" id="KAF0738191.1"/>
    </source>
</evidence>
<dbReference type="Gene3D" id="3.40.50.720">
    <property type="entry name" value="NAD(P)-binding Rossmann-like Domain"/>
    <property type="match status" value="1"/>
</dbReference>
<reference evidence="3 4" key="1">
    <citation type="submission" date="2019-07" db="EMBL/GenBank/DDBJ databases">
        <title>Genomics analysis of Aphanomyces spp. identifies a new class of oomycete effector associated with host adaptation.</title>
        <authorList>
            <person name="Gaulin E."/>
        </authorList>
    </citation>
    <scope>NUCLEOTIDE SEQUENCE [LARGE SCALE GENOMIC DNA]</scope>
    <source>
        <strain evidence="3 4">ATCC 201684</strain>
    </source>
</reference>
<accession>A0A6G0XDD4</accession>
<gene>
    <name evidence="3" type="ORF">Ae201684_006167</name>
</gene>
<evidence type="ECO:0000313" key="4">
    <source>
        <dbReference type="Proteomes" id="UP000481153"/>
    </source>
</evidence>
<dbReference type="InterPro" id="IPR036291">
    <property type="entry name" value="NAD(P)-bd_dom_sf"/>
</dbReference>
<dbReference type="Pfam" id="PF01232">
    <property type="entry name" value="Mannitol_dh"/>
    <property type="match status" value="1"/>
</dbReference>